<dbReference type="PANTHER" id="PTHR12589:SF7">
    <property type="entry name" value="6-PYRUVOYL TETRAHYDROBIOPTERIN SYNTHASE"/>
    <property type="match status" value="1"/>
</dbReference>
<dbReference type="PANTHER" id="PTHR12589">
    <property type="entry name" value="PYRUVOYL TETRAHYDROBIOPTERIN SYNTHASE"/>
    <property type="match status" value="1"/>
</dbReference>
<dbReference type="GO" id="GO:0046872">
    <property type="term" value="F:metal ion binding"/>
    <property type="evidence" value="ECO:0007669"/>
    <property type="project" value="UniProtKB-KW"/>
</dbReference>
<comment type="pathway">
    <text evidence="3">Purine metabolism; 7-cyano-7-deazaguanine biosynthesis.</text>
</comment>
<accession>A0A5R9JGA4</accession>
<keyword evidence="7" id="KW-0479">Metal-binding</keyword>
<dbReference type="SUPFAM" id="SSF55620">
    <property type="entry name" value="Tetrahydrobiopterin biosynthesis enzymes-like"/>
    <property type="match status" value="1"/>
</dbReference>
<comment type="caution">
    <text evidence="12">The sequence shown here is derived from an EMBL/GenBank/DDBJ whole genome shotgun (WGS) entry which is preliminary data.</text>
</comment>
<evidence type="ECO:0000256" key="1">
    <source>
        <dbReference type="ARBA" id="ARBA00001947"/>
    </source>
</evidence>
<keyword evidence="8" id="KW-0862">Zinc</keyword>
<dbReference type="InterPro" id="IPR038418">
    <property type="entry name" value="6-PTP_synth/QueD_sf"/>
</dbReference>
<evidence type="ECO:0000256" key="10">
    <source>
        <dbReference type="ARBA" id="ARBA00031449"/>
    </source>
</evidence>
<evidence type="ECO:0000256" key="11">
    <source>
        <dbReference type="ARBA" id="ARBA00048807"/>
    </source>
</evidence>
<evidence type="ECO:0000256" key="5">
    <source>
        <dbReference type="ARBA" id="ARBA00012982"/>
    </source>
</evidence>
<evidence type="ECO:0000256" key="9">
    <source>
        <dbReference type="ARBA" id="ARBA00023239"/>
    </source>
</evidence>
<dbReference type="InterPro" id="IPR007115">
    <property type="entry name" value="6-PTP_synth/QueD"/>
</dbReference>
<sequence>MTSPQLMFSRRFSMGHRLIRSGSESCALPHGHNETVTVRLQATSPQRLDGASNMVLPFARAKTTWHRWIDDHLDHALQLGEDDPLLGWFLANEPARASRIVLTPGDPTTELMACLMMSKLASFLQADGDLLRCVEIRLEETPTNSVVFDGDPLAMLPATRPAVQCWWRRADMSFADPVRTLAA</sequence>
<dbReference type="EC" id="4.1.2.50" evidence="5"/>
<dbReference type="GO" id="GO:0070497">
    <property type="term" value="F:6-carboxytetrahydropterin synthase activity"/>
    <property type="evidence" value="ECO:0007669"/>
    <property type="project" value="UniProtKB-EC"/>
</dbReference>
<evidence type="ECO:0000313" key="12">
    <source>
        <dbReference type="EMBL" id="TLU73318.1"/>
    </source>
</evidence>
<comment type="function">
    <text evidence="2">Catalyzes the conversion of 7,8-dihydroneopterin triphosphate (H2NTP) to 6-carboxy-5,6,7,8-tetrahydropterin (CPH4) and acetaldehyde.</text>
</comment>
<gene>
    <name evidence="12" type="ORF">FE263_07900</name>
</gene>
<evidence type="ECO:0000256" key="2">
    <source>
        <dbReference type="ARBA" id="ARBA00002285"/>
    </source>
</evidence>
<evidence type="ECO:0000256" key="8">
    <source>
        <dbReference type="ARBA" id="ARBA00022833"/>
    </source>
</evidence>
<protein>
    <recommendedName>
        <fullName evidence="6">6-carboxy-5,6,7,8-tetrahydropterin synthase</fullName>
        <ecNumber evidence="5">4.1.2.50</ecNumber>
    </recommendedName>
    <alternativeName>
        <fullName evidence="10">Queuosine biosynthesis protein QueD</fullName>
    </alternativeName>
</protein>
<keyword evidence="13" id="KW-1185">Reference proteome</keyword>
<organism evidence="12 13">
    <name type="scientific">Lichenicoccus roseus</name>
    <dbReference type="NCBI Taxonomy" id="2683649"/>
    <lineage>
        <taxon>Bacteria</taxon>
        <taxon>Pseudomonadati</taxon>
        <taxon>Pseudomonadota</taxon>
        <taxon>Alphaproteobacteria</taxon>
        <taxon>Acetobacterales</taxon>
        <taxon>Acetobacteraceae</taxon>
        <taxon>Lichenicoccus</taxon>
    </lineage>
</organism>
<comment type="similarity">
    <text evidence="4">Belongs to the PTPS family. QueD subfamily.</text>
</comment>
<evidence type="ECO:0000256" key="3">
    <source>
        <dbReference type="ARBA" id="ARBA00005061"/>
    </source>
</evidence>
<proteinExistence type="inferred from homology"/>
<reference evidence="12 13" key="1">
    <citation type="submission" date="2019-05" db="EMBL/GenBank/DDBJ databases">
        <authorList>
            <person name="Pankratov T."/>
            <person name="Grouzdev D."/>
        </authorList>
    </citation>
    <scope>NUCLEOTIDE SEQUENCE [LARGE SCALE GENOMIC DNA]</scope>
    <source>
        <strain evidence="12 13">KEBCLARHB70R</strain>
    </source>
</reference>
<evidence type="ECO:0000256" key="4">
    <source>
        <dbReference type="ARBA" id="ARBA00008900"/>
    </source>
</evidence>
<comment type="cofactor">
    <cofactor evidence="1">
        <name>Zn(2+)</name>
        <dbReference type="ChEBI" id="CHEBI:29105"/>
    </cofactor>
</comment>
<evidence type="ECO:0000256" key="6">
    <source>
        <dbReference type="ARBA" id="ARBA00018141"/>
    </source>
</evidence>
<dbReference type="Proteomes" id="UP000305654">
    <property type="component" value="Unassembled WGS sequence"/>
</dbReference>
<evidence type="ECO:0000256" key="7">
    <source>
        <dbReference type="ARBA" id="ARBA00022723"/>
    </source>
</evidence>
<dbReference type="UniPathway" id="UPA00391"/>
<name>A0A5R9JGA4_9PROT</name>
<dbReference type="RefSeq" id="WP_138325398.1">
    <property type="nucleotide sequence ID" value="NZ_VCDI01000002.1"/>
</dbReference>
<dbReference type="Pfam" id="PF01242">
    <property type="entry name" value="PTPS"/>
    <property type="match status" value="1"/>
</dbReference>
<dbReference type="AlphaFoldDB" id="A0A5R9JGA4"/>
<dbReference type="EMBL" id="VCDI01000002">
    <property type="protein sequence ID" value="TLU73318.1"/>
    <property type="molecule type" value="Genomic_DNA"/>
</dbReference>
<dbReference type="OrthoDB" id="7171471at2"/>
<keyword evidence="9" id="KW-0456">Lyase</keyword>
<dbReference type="Gene3D" id="3.30.479.10">
    <property type="entry name" value="6-pyruvoyl tetrahydropterin synthase/QueD"/>
    <property type="match status" value="1"/>
</dbReference>
<comment type="catalytic activity">
    <reaction evidence="11">
        <text>7,8-dihydroneopterin 3'-triphosphate + H2O = 6-carboxy-5,6,7,8-tetrahydropterin + triphosphate + acetaldehyde + 2 H(+)</text>
        <dbReference type="Rhea" id="RHEA:27966"/>
        <dbReference type="ChEBI" id="CHEBI:15343"/>
        <dbReference type="ChEBI" id="CHEBI:15377"/>
        <dbReference type="ChEBI" id="CHEBI:15378"/>
        <dbReference type="ChEBI" id="CHEBI:18036"/>
        <dbReference type="ChEBI" id="CHEBI:58462"/>
        <dbReference type="ChEBI" id="CHEBI:61032"/>
        <dbReference type="EC" id="4.1.2.50"/>
    </reaction>
</comment>
<evidence type="ECO:0000313" key="13">
    <source>
        <dbReference type="Proteomes" id="UP000305654"/>
    </source>
</evidence>